<keyword evidence="1" id="KW-1133">Transmembrane helix</keyword>
<gene>
    <name evidence="2" type="ORF">CFX0092_A3085</name>
</gene>
<feature type="transmembrane region" description="Helical" evidence="1">
    <location>
        <begin position="356"/>
        <end position="381"/>
    </location>
</feature>
<evidence type="ECO:0000256" key="1">
    <source>
        <dbReference type="SAM" id="Phobius"/>
    </source>
</evidence>
<feature type="transmembrane region" description="Helical" evidence="1">
    <location>
        <begin position="123"/>
        <end position="140"/>
    </location>
</feature>
<evidence type="ECO:0000313" key="3">
    <source>
        <dbReference type="Proteomes" id="UP000215027"/>
    </source>
</evidence>
<feature type="transmembrane region" description="Helical" evidence="1">
    <location>
        <begin position="479"/>
        <end position="502"/>
    </location>
</feature>
<dbReference type="EMBL" id="LN890655">
    <property type="protein sequence ID" value="CUS04963.2"/>
    <property type="molecule type" value="Genomic_DNA"/>
</dbReference>
<keyword evidence="1" id="KW-0812">Transmembrane</keyword>
<feature type="transmembrane region" description="Helical" evidence="1">
    <location>
        <begin position="70"/>
        <end position="89"/>
    </location>
</feature>
<sequence length="503" mass="52429">MSFAAYAVLWVALVVAAGLLAVIRGRPRFTWAMILALPAAVFILWLLARPASATTAWAFAGRQWAIDEPAWQLTGITLLLLLAAVAHFALHRRNGDEQQPVWLFALAAAALPVVWAADAWTRVLGLGLLALVWAASIAFDRSRGPDDLGRRLIPALPFAPALFSLWLAGVLPTAALPFSLLAAVLLFCVQPPGNLTASEKTALDLLRGGLPLVAGAAVLLAALRGVVPSGAAVAAATALGLLGLVIGLWRAWYQWPERLPQALGLALCGLLLTAAVWAGPAALLPAARLAVFAPALLVVANALRPSEGTVTRVRWAITPQAIAVAAVLLAVAGLPLTVGSGVLAPLYEAWLASGGWVLLAVTVILLTIWLATLFGVARLLINDGAPAGRIGWLRGLAQLPLLAGLVHFNTAALGLGVVVWVAIGLPIMAGLLLGRFAPAPETLGGLLREAATLPPPAATRLTQRARQAGRATYEALGDALAILEGEYGLLWLLGLLLLLLWLA</sequence>
<feature type="transmembrane region" description="Helical" evidence="1">
    <location>
        <begin position="315"/>
        <end position="336"/>
    </location>
</feature>
<feature type="transmembrane region" description="Helical" evidence="1">
    <location>
        <begin position="261"/>
        <end position="279"/>
    </location>
</feature>
<keyword evidence="1" id="KW-0472">Membrane</keyword>
<feature type="transmembrane region" description="Helical" evidence="1">
    <location>
        <begin position="205"/>
        <end position="223"/>
    </location>
</feature>
<evidence type="ECO:0008006" key="4">
    <source>
        <dbReference type="Google" id="ProtNLM"/>
    </source>
</evidence>
<reference evidence="2" key="1">
    <citation type="submission" date="2016-01" db="EMBL/GenBank/DDBJ databases">
        <authorList>
            <person name="Mcilroy J.S."/>
            <person name="Karst M S."/>
            <person name="Albertsen M."/>
        </authorList>
    </citation>
    <scope>NUCLEOTIDE SEQUENCE</scope>
    <source>
        <strain evidence="2">Cfx-K</strain>
    </source>
</reference>
<dbReference type="AlphaFoldDB" id="A0A170PIP4"/>
<dbReference type="KEGG" id="pbf:CFX0092_A3085"/>
<accession>A0A170PIP4</accession>
<name>A0A170PIP4_9CHLR</name>
<feature type="transmembrane region" description="Helical" evidence="1">
    <location>
        <begin position="6"/>
        <end position="23"/>
    </location>
</feature>
<dbReference type="RefSeq" id="WP_095044233.1">
    <property type="nucleotide sequence ID" value="NZ_LN890655.1"/>
</dbReference>
<organism evidence="2 3">
    <name type="scientific">Candidatus Promineifilum breve</name>
    <dbReference type="NCBI Taxonomy" id="1806508"/>
    <lineage>
        <taxon>Bacteria</taxon>
        <taxon>Bacillati</taxon>
        <taxon>Chloroflexota</taxon>
        <taxon>Ardenticatenia</taxon>
        <taxon>Candidatus Promineifilales</taxon>
        <taxon>Candidatus Promineifilaceae</taxon>
        <taxon>Candidatus Promineifilum</taxon>
    </lineage>
</organism>
<evidence type="ECO:0000313" key="2">
    <source>
        <dbReference type="EMBL" id="CUS04963.2"/>
    </source>
</evidence>
<protein>
    <recommendedName>
        <fullName evidence="4">NADH:quinone oxidoreductase/Mrp antiporter membrane subunit domain-containing protein</fullName>
    </recommendedName>
</protein>
<dbReference type="Proteomes" id="UP000215027">
    <property type="component" value="Chromosome I"/>
</dbReference>
<feature type="transmembrane region" description="Helical" evidence="1">
    <location>
        <begin position="175"/>
        <end position="193"/>
    </location>
</feature>
<feature type="transmembrane region" description="Helical" evidence="1">
    <location>
        <begin position="229"/>
        <end position="249"/>
    </location>
</feature>
<feature type="transmembrane region" description="Helical" evidence="1">
    <location>
        <begin position="30"/>
        <end position="48"/>
    </location>
</feature>
<feature type="transmembrane region" description="Helical" evidence="1">
    <location>
        <begin position="401"/>
        <end position="423"/>
    </location>
</feature>
<keyword evidence="3" id="KW-1185">Reference proteome</keyword>
<feature type="transmembrane region" description="Helical" evidence="1">
    <location>
        <begin position="101"/>
        <end position="117"/>
    </location>
</feature>
<proteinExistence type="predicted"/>